<dbReference type="EMBL" id="JAUSRA010000001">
    <property type="protein sequence ID" value="MDP9796612.1"/>
    <property type="molecule type" value="Genomic_DNA"/>
</dbReference>
<reference evidence="1 2" key="1">
    <citation type="submission" date="2023-07" db="EMBL/GenBank/DDBJ databases">
        <title>Sequencing the genomes of 1000 actinobacteria strains.</title>
        <authorList>
            <person name="Klenk H.-P."/>
        </authorList>
    </citation>
    <scope>NUCLEOTIDE SEQUENCE [LARGE SCALE GENOMIC DNA]</scope>
    <source>
        <strain evidence="1 2">DSM 44710</strain>
    </source>
</reference>
<evidence type="ECO:0000313" key="2">
    <source>
        <dbReference type="Proteomes" id="UP001240984"/>
    </source>
</evidence>
<gene>
    <name evidence="1" type="ORF">J2S43_005124</name>
</gene>
<organism evidence="1 2">
    <name type="scientific">Catenuloplanes nepalensis</name>
    <dbReference type="NCBI Taxonomy" id="587533"/>
    <lineage>
        <taxon>Bacteria</taxon>
        <taxon>Bacillati</taxon>
        <taxon>Actinomycetota</taxon>
        <taxon>Actinomycetes</taxon>
        <taxon>Micromonosporales</taxon>
        <taxon>Micromonosporaceae</taxon>
        <taxon>Catenuloplanes</taxon>
    </lineage>
</organism>
<keyword evidence="2" id="KW-1185">Reference proteome</keyword>
<protein>
    <submittedName>
        <fullName evidence="1">Uncharacterized protein</fullName>
    </submittedName>
</protein>
<dbReference type="NCBIfam" id="NF040657">
    <property type="entry name" value="immun_SitI3"/>
    <property type="match status" value="1"/>
</dbReference>
<dbReference type="RefSeq" id="WP_306833322.1">
    <property type="nucleotide sequence ID" value="NZ_JAUSRA010000001.1"/>
</dbReference>
<dbReference type="InterPro" id="IPR049799">
    <property type="entry name" value="SitI3-like"/>
</dbReference>
<name>A0ABT9MYT6_9ACTN</name>
<evidence type="ECO:0000313" key="1">
    <source>
        <dbReference type="EMBL" id="MDP9796612.1"/>
    </source>
</evidence>
<sequence>MGIEYRLTLAGDIPSEALAARAMPERADRPAGIPGGPPALLGAALYESHGFYLTIVPTDRASVAAVDDDDELRMWDIGRNSMVSFDMDKFDSDEDTARAIVAMLSTVRRVLESGTEDAALTLNGDWLLLNRIDGVVRRFNRTRWWAHHDVDDLIEG</sequence>
<dbReference type="Proteomes" id="UP001240984">
    <property type="component" value="Unassembled WGS sequence"/>
</dbReference>
<accession>A0ABT9MYT6</accession>
<comment type="caution">
    <text evidence="1">The sequence shown here is derived from an EMBL/GenBank/DDBJ whole genome shotgun (WGS) entry which is preliminary data.</text>
</comment>
<proteinExistence type="predicted"/>